<dbReference type="InterPro" id="IPR016181">
    <property type="entry name" value="Acyl_CoA_acyltransferase"/>
</dbReference>
<evidence type="ECO:0000259" key="1">
    <source>
        <dbReference type="PROSITE" id="PS51186"/>
    </source>
</evidence>
<dbReference type="InterPro" id="IPR000182">
    <property type="entry name" value="GNAT_dom"/>
</dbReference>
<protein>
    <submittedName>
        <fullName evidence="2">GNAT family N-acetyltransferase</fullName>
    </submittedName>
</protein>
<dbReference type="Gene3D" id="3.40.630.30">
    <property type="match status" value="1"/>
</dbReference>
<gene>
    <name evidence="2" type="ORF">ASILVAE211_21870</name>
</gene>
<comment type="caution">
    <text evidence="2">The sequence shown here is derived from an EMBL/GenBank/DDBJ whole genome shotgun (WGS) entry which is preliminary data.</text>
</comment>
<sequence>MQGDHCGHGVGARLLNAVRDHAMAIGVTELQSQTPAWNEDAQRFYTRASATGLPKMRFTLQLNVWTEALSLNFSAPQPSFSLRWHHVIASRAYAPTRRLGCEPRLCDMKLRCRLRKPPRRTGSARRCATACGASRC</sequence>
<dbReference type="GO" id="GO:0016747">
    <property type="term" value="F:acyltransferase activity, transferring groups other than amino-acyl groups"/>
    <property type="evidence" value="ECO:0007669"/>
    <property type="project" value="InterPro"/>
</dbReference>
<reference evidence="2" key="2">
    <citation type="submission" date="2021-01" db="EMBL/GenBank/DDBJ databases">
        <authorList>
            <person name="Mieszkin S."/>
            <person name="Pouder E."/>
            <person name="Alain K."/>
        </authorList>
    </citation>
    <scope>NUCLEOTIDE SEQUENCE</scope>
    <source>
        <strain evidence="2">HW T2.11</strain>
    </source>
</reference>
<evidence type="ECO:0000313" key="3">
    <source>
        <dbReference type="Proteomes" id="UP000708298"/>
    </source>
</evidence>
<evidence type="ECO:0000313" key="2">
    <source>
        <dbReference type="EMBL" id="MCB8877855.1"/>
    </source>
</evidence>
<name>A0A963YVZ2_9PROT</name>
<dbReference type="EMBL" id="JAESVB010000018">
    <property type="protein sequence ID" value="MCB8877855.1"/>
    <property type="molecule type" value="Genomic_DNA"/>
</dbReference>
<keyword evidence="3" id="KW-1185">Reference proteome</keyword>
<dbReference type="PROSITE" id="PS51186">
    <property type="entry name" value="GNAT"/>
    <property type="match status" value="1"/>
</dbReference>
<feature type="domain" description="N-acetyltransferase" evidence="1">
    <location>
        <begin position="1"/>
        <end position="76"/>
    </location>
</feature>
<reference evidence="2" key="1">
    <citation type="journal article" date="2021" name="Microorganisms">
        <title>Acidisoma silvae sp. nov. and Acidisomacellulosilytica sp. nov., Two Acidophilic Bacteria Isolated from Decaying Wood, Hydrolyzing Cellulose and Producing Poly-3-hydroxybutyrate.</title>
        <authorList>
            <person name="Mieszkin S."/>
            <person name="Pouder E."/>
            <person name="Uroz S."/>
            <person name="Simon-Colin C."/>
            <person name="Alain K."/>
        </authorList>
    </citation>
    <scope>NUCLEOTIDE SEQUENCE</scope>
    <source>
        <strain evidence="2">HW T2.11</strain>
    </source>
</reference>
<accession>A0A963YVZ2</accession>
<organism evidence="2 3">
    <name type="scientific">Acidisoma silvae</name>
    <dbReference type="NCBI Taxonomy" id="2802396"/>
    <lineage>
        <taxon>Bacteria</taxon>
        <taxon>Pseudomonadati</taxon>
        <taxon>Pseudomonadota</taxon>
        <taxon>Alphaproteobacteria</taxon>
        <taxon>Acetobacterales</taxon>
        <taxon>Acidocellaceae</taxon>
        <taxon>Acidisoma</taxon>
    </lineage>
</organism>
<dbReference type="AlphaFoldDB" id="A0A963YVZ2"/>
<dbReference type="SUPFAM" id="SSF55729">
    <property type="entry name" value="Acyl-CoA N-acyltransferases (Nat)"/>
    <property type="match status" value="1"/>
</dbReference>
<dbReference type="Proteomes" id="UP000708298">
    <property type="component" value="Unassembled WGS sequence"/>
</dbReference>
<proteinExistence type="predicted"/>
<dbReference type="Pfam" id="PF00583">
    <property type="entry name" value="Acetyltransf_1"/>
    <property type="match status" value="1"/>
</dbReference>